<proteinExistence type="predicted"/>
<evidence type="ECO:0000256" key="3">
    <source>
        <dbReference type="ARBA" id="ARBA00022475"/>
    </source>
</evidence>
<evidence type="ECO:0000313" key="5">
    <source>
        <dbReference type="EMBL" id="WGH92853.1"/>
    </source>
</evidence>
<dbReference type="PANTHER" id="PTHR43045">
    <property type="entry name" value="SHIKIMATE TRANSPORTER"/>
    <property type="match status" value="1"/>
</dbReference>
<keyword evidence="4" id="KW-1133">Transmembrane helix</keyword>
<evidence type="ECO:0000256" key="2">
    <source>
        <dbReference type="ARBA" id="ARBA00022448"/>
    </source>
</evidence>
<keyword evidence="3" id="KW-1003">Cell membrane</keyword>
<evidence type="ECO:0000256" key="1">
    <source>
        <dbReference type="ARBA" id="ARBA00004651"/>
    </source>
</evidence>
<gene>
    <name evidence="5" type="ORF">QDX21_11220</name>
</gene>
<feature type="transmembrane region" description="Helical" evidence="4">
    <location>
        <begin position="67"/>
        <end position="84"/>
    </location>
</feature>
<dbReference type="InterPro" id="IPR036259">
    <property type="entry name" value="MFS_trans_sf"/>
</dbReference>
<protein>
    <recommendedName>
        <fullName evidence="7">MFS transporter</fullName>
    </recommendedName>
</protein>
<comment type="subcellular location">
    <subcellularLocation>
        <location evidence="1">Cell membrane</location>
        <topology evidence="1">Multi-pass membrane protein</topology>
    </subcellularLocation>
</comment>
<dbReference type="PANTHER" id="PTHR43045:SF1">
    <property type="entry name" value="SHIKIMATE TRANSPORTER"/>
    <property type="match status" value="1"/>
</dbReference>
<name>A0AAJ6AGC3_9MICC</name>
<dbReference type="GO" id="GO:0005886">
    <property type="term" value="C:plasma membrane"/>
    <property type="evidence" value="ECO:0007669"/>
    <property type="project" value="UniProtKB-SubCell"/>
</dbReference>
<dbReference type="SUPFAM" id="SSF103473">
    <property type="entry name" value="MFS general substrate transporter"/>
    <property type="match status" value="1"/>
</dbReference>
<accession>A0AAJ6AGC3</accession>
<sequence length="306" mass="33728">MTAMLEQRRERLSAGAHQALVAPLFCPGGDAPATQAAFATFAVGCIARRLGGLIVGHVGDHYGRRPALLLTVMVMGVATVGTGAELSGATTLVAEFVPQNGVDCSPHSSWAGLRPVSPWRHWRSWRSRLSDQALLAWAWRLPFLVSVVLFALAVFIRQRLEDRPEYLEARDRTEERADRQRVPVSRLFRHHLHGLITGFLMMTGHNAINYTLAVFAISPMTFEHVGLSRPAARGDDRLGHRFCDPARSGLGFCVARRAGRNDQRRPGHHLHLGRPRCFPNRLLPAVTGGRGVSSARSALRAVSAWY</sequence>
<dbReference type="AlphaFoldDB" id="A0AAJ6AGC3"/>
<reference evidence="5 6" key="1">
    <citation type="submission" date="2023-03" db="EMBL/GenBank/DDBJ databases">
        <title>Complete genome sequences of several Auritidibacter ignavus strains isolated from ear infections.</title>
        <authorList>
            <person name="Baehr T."/>
            <person name="Baumhoegger A.M."/>
        </authorList>
    </citation>
    <scope>NUCLEOTIDE SEQUENCE [LARGE SCALE GENOMIC DNA]</scope>
    <source>
        <strain evidence="5 6">BABAE-6</strain>
    </source>
</reference>
<organism evidence="5 6">
    <name type="scientific">Auritidibacter ignavus</name>
    <dbReference type="NCBI Taxonomy" id="678932"/>
    <lineage>
        <taxon>Bacteria</taxon>
        <taxon>Bacillati</taxon>
        <taxon>Actinomycetota</taxon>
        <taxon>Actinomycetes</taxon>
        <taxon>Micrococcales</taxon>
        <taxon>Micrococcaceae</taxon>
        <taxon>Auritidibacter</taxon>
    </lineage>
</organism>
<evidence type="ECO:0000313" key="6">
    <source>
        <dbReference type="Proteomes" id="UP001224674"/>
    </source>
</evidence>
<keyword evidence="4" id="KW-0472">Membrane</keyword>
<keyword evidence="6" id="KW-1185">Reference proteome</keyword>
<keyword evidence="4" id="KW-0812">Transmembrane</keyword>
<dbReference type="Proteomes" id="UP001224674">
    <property type="component" value="Chromosome"/>
</dbReference>
<evidence type="ECO:0008006" key="7">
    <source>
        <dbReference type="Google" id="ProtNLM"/>
    </source>
</evidence>
<dbReference type="EMBL" id="CP122566">
    <property type="protein sequence ID" value="WGH92853.1"/>
    <property type="molecule type" value="Genomic_DNA"/>
</dbReference>
<keyword evidence="2" id="KW-0813">Transport</keyword>
<dbReference type="RefSeq" id="WP_279674749.1">
    <property type="nucleotide sequence ID" value="NZ_CP122566.1"/>
</dbReference>
<evidence type="ECO:0000256" key="4">
    <source>
        <dbReference type="SAM" id="Phobius"/>
    </source>
</evidence>
<feature type="transmembrane region" description="Helical" evidence="4">
    <location>
        <begin position="137"/>
        <end position="156"/>
    </location>
</feature>
<dbReference type="Gene3D" id="1.20.1250.20">
    <property type="entry name" value="MFS general substrate transporter like domains"/>
    <property type="match status" value="1"/>
</dbReference>